<reference evidence="2 3" key="1">
    <citation type="submission" date="2016-04" db="EMBL/GenBank/DDBJ databases">
        <title>A degradative enzymes factory behind the ericoid mycorrhizal symbiosis.</title>
        <authorList>
            <consortium name="DOE Joint Genome Institute"/>
            <person name="Martino E."/>
            <person name="Morin E."/>
            <person name="Grelet G."/>
            <person name="Kuo A."/>
            <person name="Kohler A."/>
            <person name="Daghino S."/>
            <person name="Barry K."/>
            <person name="Choi C."/>
            <person name="Cichocki N."/>
            <person name="Clum A."/>
            <person name="Copeland A."/>
            <person name="Hainaut M."/>
            <person name="Haridas S."/>
            <person name="Labutti K."/>
            <person name="Lindquist E."/>
            <person name="Lipzen A."/>
            <person name="Khouja H.-R."/>
            <person name="Murat C."/>
            <person name="Ohm R."/>
            <person name="Olson A."/>
            <person name="Spatafora J."/>
            <person name="Veneault-Fourrey C."/>
            <person name="Henrissat B."/>
            <person name="Grigoriev I."/>
            <person name="Martin F."/>
            <person name="Perotto S."/>
        </authorList>
    </citation>
    <scope>NUCLEOTIDE SEQUENCE [LARGE SCALE GENOMIC DNA]</scope>
    <source>
        <strain evidence="2 3">E</strain>
    </source>
</reference>
<sequence>MAHLTFLSAAFLAFATTSAQGLLQTRNPYYGGFALPGTPEDGAVHGCPSGTLTCSNQVFTFCCPNFTFCGPFQLGPYCCPTSDDCGTVVNAGLTCADPSWTLYQDAFDWCCAPGFVGLALGDGHCEPASLTYTGNYASTVSSQSSRLFVLKSSGLILVDYRSFKPTRLLLPPTGQAELSLLESRRPELLRH</sequence>
<dbReference type="RefSeq" id="XP_024737000.1">
    <property type="nucleotide sequence ID" value="XM_024883065.1"/>
</dbReference>
<dbReference type="InParanoid" id="A0A2J6TAN7"/>
<gene>
    <name evidence="2" type="ORF">K444DRAFT_629524</name>
</gene>
<name>A0A2J6TAN7_9HELO</name>
<accession>A0A2J6TAN7</accession>
<dbReference type="OrthoDB" id="4779287at2759"/>
<protein>
    <submittedName>
        <fullName evidence="2">Uncharacterized protein</fullName>
    </submittedName>
</protein>
<organism evidence="2 3">
    <name type="scientific">Hyaloscypha bicolor E</name>
    <dbReference type="NCBI Taxonomy" id="1095630"/>
    <lineage>
        <taxon>Eukaryota</taxon>
        <taxon>Fungi</taxon>
        <taxon>Dikarya</taxon>
        <taxon>Ascomycota</taxon>
        <taxon>Pezizomycotina</taxon>
        <taxon>Leotiomycetes</taxon>
        <taxon>Helotiales</taxon>
        <taxon>Hyaloscyphaceae</taxon>
        <taxon>Hyaloscypha</taxon>
        <taxon>Hyaloscypha bicolor</taxon>
    </lineage>
</organism>
<proteinExistence type="predicted"/>
<dbReference type="AlphaFoldDB" id="A0A2J6TAN7"/>
<dbReference type="GeneID" id="36591142"/>
<keyword evidence="1" id="KW-0732">Signal</keyword>
<feature type="signal peptide" evidence="1">
    <location>
        <begin position="1"/>
        <end position="19"/>
    </location>
</feature>
<evidence type="ECO:0000256" key="1">
    <source>
        <dbReference type="SAM" id="SignalP"/>
    </source>
</evidence>
<dbReference type="STRING" id="1095630.A0A2J6TAN7"/>
<feature type="chain" id="PRO_5014412919" evidence="1">
    <location>
        <begin position="20"/>
        <end position="191"/>
    </location>
</feature>
<dbReference type="EMBL" id="KZ613791">
    <property type="protein sequence ID" value="PMD60096.1"/>
    <property type="molecule type" value="Genomic_DNA"/>
</dbReference>
<evidence type="ECO:0000313" key="3">
    <source>
        <dbReference type="Proteomes" id="UP000235371"/>
    </source>
</evidence>
<dbReference type="Proteomes" id="UP000235371">
    <property type="component" value="Unassembled WGS sequence"/>
</dbReference>
<evidence type="ECO:0000313" key="2">
    <source>
        <dbReference type="EMBL" id="PMD60096.1"/>
    </source>
</evidence>
<keyword evidence="3" id="KW-1185">Reference proteome</keyword>